<dbReference type="Proteomes" id="UP000694569">
    <property type="component" value="Unplaced"/>
</dbReference>
<evidence type="ECO:0000256" key="1">
    <source>
        <dbReference type="ARBA" id="ARBA00022670"/>
    </source>
</evidence>
<dbReference type="Pfam" id="PF00089">
    <property type="entry name" value="Trypsin"/>
    <property type="match status" value="2"/>
</dbReference>
<reference evidence="8" key="1">
    <citation type="submission" date="2025-08" db="UniProtKB">
        <authorList>
            <consortium name="Ensembl"/>
        </authorList>
    </citation>
    <scope>IDENTIFICATION</scope>
</reference>
<feature type="compositionally biased region" description="Polar residues" evidence="6">
    <location>
        <begin position="533"/>
        <end position="545"/>
    </location>
</feature>
<dbReference type="FunFam" id="2.40.10.10:FF:000024">
    <property type="entry name" value="Serine protease 53"/>
    <property type="match status" value="2"/>
</dbReference>
<dbReference type="InterPro" id="IPR009003">
    <property type="entry name" value="Peptidase_S1_PA"/>
</dbReference>
<evidence type="ECO:0000256" key="2">
    <source>
        <dbReference type="ARBA" id="ARBA00022729"/>
    </source>
</evidence>
<dbReference type="PANTHER" id="PTHR24253:SF153">
    <property type="entry name" value="SERINE PROTEASE HEPSIN"/>
    <property type="match status" value="1"/>
</dbReference>
<dbReference type="Ensembl" id="ENSLLET00000032863.1">
    <property type="protein sequence ID" value="ENSLLEP00000031649.1"/>
    <property type="gene ID" value="ENSLLEG00000019786.1"/>
</dbReference>
<dbReference type="GO" id="GO:0004252">
    <property type="term" value="F:serine-type endopeptidase activity"/>
    <property type="evidence" value="ECO:0007669"/>
    <property type="project" value="InterPro"/>
</dbReference>
<evidence type="ECO:0000256" key="6">
    <source>
        <dbReference type="SAM" id="MobiDB-lite"/>
    </source>
</evidence>
<dbReference type="InterPro" id="IPR001314">
    <property type="entry name" value="Peptidase_S1A"/>
</dbReference>
<dbReference type="CDD" id="cd00190">
    <property type="entry name" value="Tryp_SPc"/>
    <property type="match status" value="2"/>
</dbReference>
<name>A0A8C5Q387_9ANUR</name>
<accession>A0A8C5Q387</accession>
<dbReference type="AlphaFoldDB" id="A0A8C5Q387"/>
<evidence type="ECO:0000259" key="7">
    <source>
        <dbReference type="PROSITE" id="PS50240"/>
    </source>
</evidence>
<evidence type="ECO:0000256" key="3">
    <source>
        <dbReference type="ARBA" id="ARBA00022801"/>
    </source>
</evidence>
<evidence type="ECO:0000313" key="9">
    <source>
        <dbReference type="Proteomes" id="UP000694569"/>
    </source>
</evidence>
<reference evidence="8" key="2">
    <citation type="submission" date="2025-09" db="UniProtKB">
        <authorList>
            <consortium name="Ensembl"/>
        </authorList>
    </citation>
    <scope>IDENTIFICATION</scope>
</reference>
<feature type="region of interest" description="Disordered" evidence="6">
    <location>
        <begin position="533"/>
        <end position="553"/>
    </location>
</feature>
<organism evidence="8 9">
    <name type="scientific">Leptobrachium leishanense</name>
    <name type="common">Leishan spiny toad</name>
    <dbReference type="NCBI Taxonomy" id="445787"/>
    <lineage>
        <taxon>Eukaryota</taxon>
        <taxon>Metazoa</taxon>
        <taxon>Chordata</taxon>
        <taxon>Craniata</taxon>
        <taxon>Vertebrata</taxon>
        <taxon>Euteleostomi</taxon>
        <taxon>Amphibia</taxon>
        <taxon>Batrachia</taxon>
        <taxon>Anura</taxon>
        <taxon>Pelobatoidea</taxon>
        <taxon>Megophryidae</taxon>
        <taxon>Leptobrachium</taxon>
    </lineage>
</organism>
<dbReference type="SUPFAM" id="SSF50494">
    <property type="entry name" value="Trypsin-like serine proteases"/>
    <property type="match status" value="2"/>
</dbReference>
<keyword evidence="3 5" id="KW-0378">Hydrolase</keyword>
<dbReference type="GeneTree" id="ENSGT00940000154999"/>
<dbReference type="PANTHER" id="PTHR24253">
    <property type="entry name" value="TRANSMEMBRANE PROTEASE SERINE"/>
    <property type="match status" value="1"/>
</dbReference>
<dbReference type="PROSITE" id="PS00134">
    <property type="entry name" value="TRYPSIN_HIS"/>
    <property type="match status" value="2"/>
</dbReference>
<dbReference type="PRINTS" id="PR00722">
    <property type="entry name" value="CHYMOTRYPSIN"/>
</dbReference>
<dbReference type="OrthoDB" id="10051896at2759"/>
<dbReference type="SMART" id="SM00020">
    <property type="entry name" value="Tryp_SPc"/>
    <property type="match status" value="2"/>
</dbReference>
<keyword evidence="9" id="KW-1185">Reference proteome</keyword>
<dbReference type="InterPro" id="IPR018114">
    <property type="entry name" value="TRYPSIN_HIS"/>
</dbReference>
<dbReference type="PROSITE" id="PS00135">
    <property type="entry name" value="TRYPSIN_SER"/>
    <property type="match status" value="1"/>
</dbReference>
<dbReference type="PROSITE" id="PS50240">
    <property type="entry name" value="TRYPSIN_DOM"/>
    <property type="match status" value="2"/>
</dbReference>
<keyword evidence="4" id="KW-1015">Disulfide bond</keyword>
<evidence type="ECO:0000256" key="4">
    <source>
        <dbReference type="ARBA" id="ARBA00023157"/>
    </source>
</evidence>
<feature type="domain" description="Peptidase S1" evidence="7">
    <location>
        <begin position="36"/>
        <end position="273"/>
    </location>
</feature>
<dbReference type="InterPro" id="IPR033116">
    <property type="entry name" value="TRYPSIN_SER"/>
</dbReference>
<evidence type="ECO:0000313" key="8">
    <source>
        <dbReference type="Ensembl" id="ENSLLEP00000031649.1"/>
    </source>
</evidence>
<keyword evidence="5" id="KW-0720">Serine protease</keyword>
<sequence>LLHGCRGETCWSGVLIMIQTCFSMAGEERRAGQVRIVGGTDAVIGEWPWQVAVTYNDYFTCGGSLISEQWVLSAAHCFDFDNSTASYTVYLGVHKLAGPFPNRQESLVERIVLHPNHTTVESTGDIALIKLSYPANYTKYIKSVSLPAASDTFPPGMECWVTGWGNNLPYPYTLQNVTLPLIDHIQCDKLYHSDSLVSNDIIIIQDDKICAGYAAGGKDSCQGDSGGPLVCMVGSTWMQAGIVSWGHECASANRPWVYTLVPEYKSWIKEHIPEMTFSSSTSFSLAPWKIVLFSACLLSCLRCGSSGLSCKWPWQALVQFEDRFTCGGSLINEQWVLSAAHCVKPNTSPSQYAIALGMLQTSGSNPHSIVLKVDDIMSHPAYTKTGSKGDIALMRLSSPVTYTDYIRPICLPSSSVSFPCGLQCWVTGWGTRTFNGNLSSPNILQKMKVPLIDHRRCDEMYHVGSATSTNVTIVKEEEICGDSGGPLVCKVNGTWFQAGIVSRGDRCASPYHPGVYTLVPAYESWIKKYVSEKSSGNPASVSHDTGVQRRHHT</sequence>
<dbReference type="InterPro" id="IPR043504">
    <property type="entry name" value="Peptidase_S1_PA_chymotrypsin"/>
</dbReference>
<proteinExistence type="predicted"/>
<dbReference type="GO" id="GO:0006508">
    <property type="term" value="P:proteolysis"/>
    <property type="evidence" value="ECO:0007669"/>
    <property type="project" value="UniProtKB-KW"/>
</dbReference>
<feature type="domain" description="Peptidase S1" evidence="7">
    <location>
        <begin position="301"/>
        <end position="531"/>
    </location>
</feature>
<evidence type="ECO:0000256" key="5">
    <source>
        <dbReference type="RuleBase" id="RU363034"/>
    </source>
</evidence>
<keyword evidence="1 5" id="KW-0645">Protease</keyword>
<dbReference type="Gene3D" id="2.40.10.10">
    <property type="entry name" value="Trypsin-like serine proteases"/>
    <property type="match status" value="3"/>
</dbReference>
<keyword evidence="2" id="KW-0732">Signal</keyword>
<protein>
    <recommendedName>
        <fullName evidence="7">Peptidase S1 domain-containing protein</fullName>
    </recommendedName>
</protein>
<dbReference type="InterPro" id="IPR001254">
    <property type="entry name" value="Trypsin_dom"/>
</dbReference>